<reference evidence="3" key="2">
    <citation type="submission" date="2017-08" db="EMBL/GenBank/DDBJ databases">
        <authorList>
            <person name="de Groot N.N."/>
        </authorList>
    </citation>
    <scope>NUCLEOTIDE SEQUENCE [LARGE SCALE GENOMIC DNA]</scope>
    <source>
        <strain evidence="3">PX439</strain>
    </source>
</reference>
<keyword evidence="4" id="KW-1185">Reference proteome</keyword>
<name>A0A260ZA49_CAERE</name>
<reference evidence="2 5" key="3">
    <citation type="submission" date="2019-12" db="EMBL/GenBank/DDBJ databases">
        <title>Chromosome-level assembly of the Caenorhabditis remanei genome.</title>
        <authorList>
            <person name="Teterina A.A."/>
            <person name="Willis J.H."/>
            <person name="Phillips P.C."/>
        </authorList>
    </citation>
    <scope>NUCLEOTIDE SEQUENCE [LARGE SCALE GENOMIC DNA]</scope>
    <source>
        <strain evidence="2 5">PX506</strain>
        <tissue evidence="2">Whole organism</tissue>
    </source>
</reference>
<sequence>MTSISPQNMSTNSWNSLPKSERNKIFLQVQEANNKAKLVIDDHQKTLSELRKKIPEECLEMFEKEKTILLQHYTTAELLPHLPKEGLSNDEAQRMISIIKERVEAQVADQEESKIIKQQIEKQHQENEQLRQKIRDLAGEILRECEEN</sequence>
<comment type="caution">
    <text evidence="3">The sequence shown here is derived from an EMBL/GenBank/DDBJ whole genome shotgun (WGS) entry which is preliminary data.</text>
</comment>
<keyword evidence="1" id="KW-0175">Coiled coil</keyword>
<evidence type="ECO:0000313" key="4">
    <source>
        <dbReference type="Proteomes" id="UP000216624"/>
    </source>
</evidence>
<proteinExistence type="predicted"/>
<dbReference type="EMBL" id="NMWX01000196">
    <property type="protein sequence ID" value="OZF82560.1"/>
    <property type="molecule type" value="Genomic_DNA"/>
</dbReference>
<protein>
    <submittedName>
        <fullName evidence="3">Uncharacterized protein</fullName>
    </submittedName>
</protein>
<dbReference type="Proteomes" id="UP000216624">
    <property type="component" value="Unassembled WGS sequence"/>
</dbReference>
<evidence type="ECO:0000313" key="2">
    <source>
        <dbReference type="EMBL" id="KAF1761643.1"/>
    </source>
</evidence>
<evidence type="ECO:0000313" key="5">
    <source>
        <dbReference type="Proteomes" id="UP000483820"/>
    </source>
</evidence>
<dbReference type="EMBL" id="WUAV01000003">
    <property type="protein sequence ID" value="KAF1761643.1"/>
    <property type="molecule type" value="Genomic_DNA"/>
</dbReference>
<evidence type="ECO:0000256" key="1">
    <source>
        <dbReference type="SAM" id="Coils"/>
    </source>
</evidence>
<accession>A0A260ZA49</accession>
<reference evidence="4" key="1">
    <citation type="submission" date="2017-08" db="EMBL/GenBank/DDBJ databases">
        <authorList>
            <person name="Fierst J.L."/>
        </authorList>
    </citation>
    <scope>NUCLEOTIDE SEQUENCE [LARGE SCALE GENOMIC DNA]</scope>
    <source>
        <strain evidence="4">PX439</strain>
    </source>
</reference>
<feature type="non-terminal residue" evidence="3">
    <location>
        <position position="1"/>
    </location>
</feature>
<dbReference type="Proteomes" id="UP000483820">
    <property type="component" value="Chromosome III"/>
</dbReference>
<organism evidence="3 4">
    <name type="scientific">Caenorhabditis remanei</name>
    <name type="common">Caenorhabditis vulgaris</name>
    <dbReference type="NCBI Taxonomy" id="31234"/>
    <lineage>
        <taxon>Eukaryota</taxon>
        <taxon>Metazoa</taxon>
        <taxon>Ecdysozoa</taxon>
        <taxon>Nematoda</taxon>
        <taxon>Chromadorea</taxon>
        <taxon>Rhabditida</taxon>
        <taxon>Rhabditina</taxon>
        <taxon>Rhabditomorpha</taxon>
        <taxon>Rhabditoidea</taxon>
        <taxon>Rhabditidae</taxon>
        <taxon>Peloderinae</taxon>
        <taxon>Caenorhabditis</taxon>
    </lineage>
</organism>
<gene>
    <name evidence="3" type="ORF">FL82_10137</name>
    <name evidence="2" type="ORF">GCK72_009899</name>
</gene>
<evidence type="ECO:0000313" key="3">
    <source>
        <dbReference type="EMBL" id="OZF82560.1"/>
    </source>
</evidence>
<dbReference type="AlphaFoldDB" id="A0A260ZA49"/>
<feature type="coiled-coil region" evidence="1">
    <location>
        <begin position="108"/>
        <end position="147"/>
    </location>
</feature>